<keyword evidence="1" id="KW-0732">Signal</keyword>
<dbReference type="Proteomes" id="UP000276215">
    <property type="component" value="Unassembled WGS sequence"/>
</dbReference>
<gene>
    <name evidence="2" type="ORF">L873DRAFT_1815825</name>
</gene>
<organism evidence="2 3">
    <name type="scientific">Choiromyces venosus 120613-1</name>
    <dbReference type="NCBI Taxonomy" id="1336337"/>
    <lineage>
        <taxon>Eukaryota</taxon>
        <taxon>Fungi</taxon>
        <taxon>Dikarya</taxon>
        <taxon>Ascomycota</taxon>
        <taxon>Pezizomycotina</taxon>
        <taxon>Pezizomycetes</taxon>
        <taxon>Pezizales</taxon>
        <taxon>Tuberaceae</taxon>
        <taxon>Choiromyces</taxon>
    </lineage>
</organism>
<evidence type="ECO:0000313" key="2">
    <source>
        <dbReference type="EMBL" id="RPA93493.1"/>
    </source>
</evidence>
<feature type="signal peptide" evidence="1">
    <location>
        <begin position="1"/>
        <end position="35"/>
    </location>
</feature>
<proteinExistence type="predicted"/>
<protein>
    <submittedName>
        <fullName evidence="2">Uncharacterized protein</fullName>
    </submittedName>
</protein>
<reference evidence="2 3" key="1">
    <citation type="journal article" date="2018" name="Nat. Ecol. Evol.">
        <title>Pezizomycetes genomes reveal the molecular basis of ectomycorrhizal truffle lifestyle.</title>
        <authorList>
            <person name="Murat C."/>
            <person name="Payen T."/>
            <person name="Noel B."/>
            <person name="Kuo A."/>
            <person name="Morin E."/>
            <person name="Chen J."/>
            <person name="Kohler A."/>
            <person name="Krizsan K."/>
            <person name="Balestrini R."/>
            <person name="Da Silva C."/>
            <person name="Montanini B."/>
            <person name="Hainaut M."/>
            <person name="Levati E."/>
            <person name="Barry K.W."/>
            <person name="Belfiori B."/>
            <person name="Cichocki N."/>
            <person name="Clum A."/>
            <person name="Dockter R.B."/>
            <person name="Fauchery L."/>
            <person name="Guy J."/>
            <person name="Iotti M."/>
            <person name="Le Tacon F."/>
            <person name="Lindquist E.A."/>
            <person name="Lipzen A."/>
            <person name="Malagnac F."/>
            <person name="Mello A."/>
            <person name="Molinier V."/>
            <person name="Miyauchi S."/>
            <person name="Poulain J."/>
            <person name="Riccioni C."/>
            <person name="Rubini A."/>
            <person name="Sitrit Y."/>
            <person name="Splivallo R."/>
            <person name="Traeger S."/>
            <person name="Wang M."/>
            <person name="Zifcakova L."/>
            <person name="Wipf D."/>
            <person name="Zambonelli A."/>
            <person name="Paolocci F."/>
            <person name="Nowrousian M."/>
            <person name="Ottonello S."/>
            <person name="Baldrian P."/>
            <person name="Spatafora J.W."/>
            <person name="Henrissat B."/>
            <person name="Nagy L.G."/>
            <person name="Aury J.M."/>
            <person name="Wincker P."/>
            <person name="Grigoriev I.V."/>
            <person name="Bonfante P."/>
            <person name="Martin F.M."/>
        </authorList>
    </citation>
    <scope>NUCLEOTIDE SEQUENCE [LARGE SCALE GENOMIC DNA]</scope>
    <source>
        <strain evidence="2 3">120613-1</strain>
    </source>
</reference>
<accession>A0A3N4J596</accession>
<sequence length="79" mass="8767">MPSTPPRHGPKGKLTTPTRVRILTLLGMGVSQAEALCQTGIPHPTVNLLSKTHHTWHNHICSGHPPENIWKILKQRIKA</sequence>
<feature type="chain" id="PRO_5018267851" evidence="1">
    <location>
        <begin position="36"/>
        <end position="79"/>
    </location>
</feature>
<name>A0A3N4J596_9PEZI</name>
<evidence type="ECO:0000256" key="1">
    <source>
        <dbReference type="SAM" id="SignalP"/>
    </source>
</evidence>
<dbReference type="OrthoDB" id="4349822at2759"/>
<dbReference type="EMBL" id="ML120451">
    <property type="protein sequence ID" value="RPA93493.1"/>
    <property type="molecule type" value="Genomic_DNA"/>
</dbReference>
<dbReference type="AlphaFoldDB" id="A0A3N4J596"/>
<keyword evidence="3" id="KW-1185">Reference proteome</keyword>
<evidence type="ECO:0000313" key="3">
    <source>
        <dbReference type="Proteomes" id="UP000276215"/>
    </source>
</evidence>